<comment type="subunit">
    <text evidence="1">Component of the lipopolysaccharide transport and assembly complex.</text>
</comment>
<protein>
    <recommendedName>
        <fullName evidence="1">LPS-assembly protein LptD</fullName>
    </recommendedName>
</protein>
<sequence length="799" mass="88655">MASRGTGSWEATRGLRVTACVLALGLASTSLTPRSTLAQDATDLGSAVSIPSGAKMLLEADTVTYDTDAQTVSATGGVRIDYGGYKLVARQVTYNQKTNRLIADGDVELQQPDGNKVYADHADLTEDFTDGFVQALRIETPANTRFAAAEAVRRNGDETTFERGLYTACEPCREHPERAPLWQVKARKIVWDQKEKEVRYYGAHFEVFGAPIAYMPYFQSPDPTVKRKSGFLMPQFRSSSKLGYGASVPYFWAVSDSSDLTVTGTYFSKQGFLGEAEWRQALSNGYYTFQAAGISQRSPDEFLDNTPDDRDGRWMVASRGEFELSDRWVFGWDLLKQSDQNFSRTYKVSNYSDVYHTSEVFLTGLGDRSYFDLRAQKFDVQSTTELDSDIQPEVLPSLDYERIEDDPILGGEAKARFNLTHLRRNDSYPAASLICEPSSFYNGACYGGAYREDIYRHTAMEGDYSRASGELSWQKTENVLGGVLVTPMLSVRGDFYSANMEIDDFSPTYQSGYSLDDSGARFMPTAALEARYPYLIETAHSSHVIEPIGQIILRPDETNIGLLPNEDSEGLVFNTGNLFQLDKFAGYDRIEGGTRANLGIHYLGTLDTGYTLDAMFGQSYHLAGQNSFAQRDLALVGYDSGLESDVSDYVASAAVSMPIGLSVGVQGRFDKDDFGLERTDVSANLNRSRFSVGVTYSDIAPQPIYGFPDDRQQITTTGRIALDENWSAFGEMSYDIANSTQISQAFGLGYANECFSLLATYRETEDRYAQDVNTRTLLFQVGLRTIADFGTSYDLGTEK</sequence>
<dbReference type="RefSeq" id="WP_078709385.1">
    <property type="nucleotide sequence ID" value="NZ_FUXL01000011.1"/>
</dbReference>
<organism evidence="4 5">
    <name type="scientific">Consotaella salsifontis</name>
    <dbReference type="NCBI Taxonomy" id="1365950"/>
    <lineage>
        <taxon>Bacteria</taxon>
        <taxon>Pseudomonadati</taxon>
        <taxon>Pseudomonadota</taxon>
        <taxon>Alphaproteobacteria</taxon>
        <taxon>Hyphomicrobiales</taxon>
        <taxon>Aurantimonadaceae</taxon>
        <taxon>Consotaella</taxon>
    </lineage>
</organism>
<dbReference type="HAMAP" id="MF_01411">
    <property type="entry name" value="LPS_assembly_LptD"/>
    <property type="match status" value="1"/>
</dbReference>
<evidence type="ECO:0000259" key="3">
    <source>
        <dbReference type="Pfam" id="PF19838"/>
    </source>
</evidence>
<dbReference type="InterPro" id="IPR020889">
    <property type="entry name" value="LipoPS_assembly_LptD"/>
</dbReference>
<dbReference type="Proteomes" id="UP000190135">
    <property type="component" value="Unassembled WGS sequence"/>
</dbReference>
<dbReference type="InterPro" id="IPR007543">
    <property type="entry name" value="LptD_C"/>
</dbReference>
<name>A0A1T4SLQ3_9HYPH</name>
<dbReference type="OrthoDB" id="9760225at2"/>
<comment type="caution">
    <text evidence="1">Lacks conserved residue(s) required for the propagation of feature annotation.</text>
</comment>
<dbReference type="Gene3D" id="2.60.450.10">
    <property type="entry name" value="Lipopolysaccharide (LPS) transport protein A like domain"/>
    <property type="match status" value="1"/>
</dbReference>
<reference evidence="4 5" key="1">
    <citation type="submission" date="2017-02" db="EMBL/GenBank/DDBJ databases">
        <authorList>
            <person name="Peterson S.W."/>
        </authorList>
    </citation>
    <scope>NUCLEOTIDE SEQUENCE [LARGE SCALE GENOMIC DNA]</scope>
    <source>
        <strain evidence="4 5">USBA 369</strain>
    </source>
</reference>
<accession>A0A1T4SLQ3</accession>
<evidence type="ECO:0000313" key="5">
    <source>
        <dbReference type="Proteomes" id="UP000190135"/>
    </source>
</evidence>
<evidence type="ECO:0000313" key="4">
    <source>
        <dbReference type="EMBL" id="SKA28781.1"/>
    </source>
</evidence>
<dbReference type="STRING" id="1365950.SAMN05428963_111115"/>
<dbReference type="InterPro" id="IPR045659">
    <property type="entry name" value="LptD_2"/>
</dbReference>
<feature type="domain" description="LptD C-terminal" evidence="2">
    <location>
        <begin position="313"/>
        <end position="726"/>
    </location>
</feature>
<keyword evidence="1" id="KW-0732">Signal</keyword>
<evidence type="ECO:0000259" key="2">
    <source>
        <dbReference type="Pfam" id="PF04453"/>
    </source>
</evidence>
<comment type="similarity">
    <text evidence="1">Belongs to the LptD family.</text>
</comment>
<dbReference type="InterPro" id="IPR050218">
    <property type="entry name" value="LptD"/>
</dbReference>
<dbReference type="GO" id="GO:0009279">
    <property type="term" value="C:cell outer membrane"/>
    <property type="evidence" value="ECO:0007669"/>
    <property type="project" value="UniProtKB-SubCell"/>
</dbReference>
<evidence type="ECO:0000256" key="1">
    <source>
        <dbReference type="HAMAP-Rule" id="MF_01411"/>
    </source>
</evidence>
<feature type="domain" description="LPS-assembly protein LptD central" evidence="3">
    <location>
        <begin position="211"/>
        <end position="275"/>
    </location>
</feature>
<dbReference type="AlphaFoldDB" id="A0A1T4SLQ3"/>
<keyword evidence="1" id="KW-0472">Membrane</keyword>
<keyword evidence="1" id="KW-0998">Cell outer membrane</keyword>
<gene>
    <name evidence="1" type="primary">lptD</name>
    <name evidence="4" type="ORF">SAMN05428963_111115</name>
</gene>
<dbReference type="EMBL" id="FUXL01000011">
    <property type="protein sequence ID" value="SKA28781.1"/>
    <property type="molecule type" value="Genomic_DNA"/>
</dbReference>
<dbReference type="PANTHER" id="PTHR30189">
    <property type="entry name" value="LPS-ASSEMBLY PROTEIN"/>
    <property type="match status" value="1"/>
</dbReference>
<comment type="subcellular location">
    <subcellularLocation>
        <location evidence="1">Cell outer membrane</location>
    </subcellularLocation>
</comment>
<dbReference type="GO" id="GO:1990351">
    <property type="term" value="C:transporter complex"/>
    <property type="evidence" value="ECO:0007669"/>
    <property type="project" value="TreeGrafter"/>
</dbReference>
<proteinExistence type="inferred from homology"/>
<comment type="function">
    <text evidence="1">Involved in the assembly of lipopolysaccharide (LPS) at the surface of the outer membrane.</text>
</comment>
<dbReference type="Pfam" id="PF04453">
    <property type="entry name" value="LptD"/>
    <property type="match status" value="1"/>
</dbReference>
<keyword evidence="5" id="KW-1185">Reference proteome</keyword>
<dbReference type="Pfam" id="PF19838">
    <property type="entry name" value="LptD_2"/>
    <property type="match status" value="1"/>
</dbReference>
<dbReference type="PANTHER" id="PTHR30189:SF1">
    <property type="entry name" value="LPS-ASSEMBLY PROTEIN LPTD"/>
    <property type="match status" value="1"/>
</dbReference>
<dbReference type="GO" id="GO:0043165">
    <property type="term" value="P:Gram-negative-bacterium-type cell outer membrane assembly"/>
    <property type="evidence" value="ECO:0007669"/>
    <property type="project" value="UniProtKB-UniRule"/>
</dbReference>
<dbReference type="GO" id="GO:0015920">
    <property type="term" value="P:lipopolysaccharide transport"/>
    <property type="evidence" value="ECO:0007669"/>
    <property type="project" value="InterPro"/>
</dbReference>